<evidence type="ECO:0000313" key="2">
    <source>
        <dbReference type="EMBL" id="PMD54591.1"/>
    </source>
</evidence>
<dbReference type="OrthoDB" id="3500453at2759"/>
<keyword evidence="1" id="KW-0732">Signal</keyword>
<feature type="chain" id="PRO_5014405438" evidence="1">
    <location>
        <begin position="23"/>
        <end position="274"/>
    </location>
</feature>
<name>A0A2J6SUZ0_9HELO</name>
<reference evidence="2 3" key="1">
    <citation type="submission" date="2016-04" db="EMBL/GenBank/DDBJ databases">
        <title>A degradative enzymes factory behind the ericoid mycorrhizal symbiosis.</title>
        <authorList>
            <consortium name="DOE Joint Genome Institute"/>
            <person name="Martino E."/>
            <person name="Morin E."/>
            <person name="Grelet G."/>
            <person name="Kuo A."/>
            <person name="Kohler A."/>
            <person name="Daghino S."/>
            <person name="Barry K."/>
            <person name="Choi C."/>
            <person name="Cichocki N."/>
            <person name="Clum A."/>
            <person name="Copeland A."/>
            <person name="Hainaut M."/>
            <person name="Haridas S."/>
            <person name="Labutti K."/>
            <person name="Lindquist E."/>
            <person name="Lipzen A."/>
            <person name="Khouja H.-R."/>
            <person name="Murat C."/>
            <person name="Ohm R."/>
            <person name="Olson A."/>
            <person name="Spatafora J."/>
            <person name="Veneault-Fourrey C."/>
            <person name="Henrissat B."/>
            <person name="Grigoriev I."/>
            <person name="Martin F."/>
            <person name="Perotto S."/>
        </authorList>
    </citation>
    <scope>NUCLEOTIDE SEQUENCE [LARGE SCALE GENOMIC DNA]</scope>
    <source>
        <strain evidence="2 3">E</strain>
    </source>
</reference>
<gene>
    <name evidence="2" type="ORF">K444DRAFT_634308</name>
</gene>
<accession>A0A2J6SUZ0</accession>
<dbReference type="RefSeq" id="XP_024731495.1">
    <property type="nucleotide sequence ID" value="XM_024883730.1"/>
</dbReference>
<dbReference type="Proteomes" id="UP000235371">
    <property type="component" value="Unassembled WGS sequence"/>
</dbReference>
<keyword evidence="3" id="KW-1185">Reference proteome</keyword>
<dbReference type="InParanoid" id="A0A2J6SUZ0"/>
<dbReference type="GeneID" id="36591807"/>
<feature type="signal peptide" evidence="1">
    <location>
        <begin position="1"/>
        <end position="22"/>
    </location>
</feature>
<proteinExistence type="predicted"/>
<evidence type="ECO:0000256" key="1">
    <source>
        <dbReference type="SAM" id="SignalP"/>
    </source>
</evidence>
<evidence type="ECO:0000313" key="3">
    <source>
        <dbReference type="Proteomes" id="UP000235371"/>
    </source>
</evidence>
<sequence length="274" mass="31511">MAFKKFVKFSILSLAAFTGAAAFPCNDCSQQLAESNSKKESTSSTNTGDVRNLTVDGNQHNNLYEAEAHPLLAREKTYEELVHWNDWREWEWPPQKRAKWPPGVRFDFEEVVIPHLPWVGIELPSPLIPTQNETLHAIYKIAAVAWAMEEQKPTPQRRLEFAQLDNLSKNFMLATKCRWEGDCGVYKQLNLDIAWYDLLGIPIGIPSVWFVRNLMAKPMYRWMDGLEDGSLWKAKVYDQLKTQLKLKTEQEALVNLGKQLQALGLPQSQFSDWS</sequence>
<dbReference type="AlphaFoldDB" id="A0A2J6SUZ0"/>
<dbReference type="EMBL" id="KZ613859">
    <property type="protein sequence ID" value="PMD54591.1"/>
    <property type="molecule type" value="Genomic_DNA"/>
</dbReference>
<protein>
    <submittedName>
        <fullName evidence="2">Uncharacterized protein</fullName>
    </submittedName>
</protein>
<organism evidence="2 3">
    <name type="scientific">Hyaloscypha bicolor E</name>
    <dbReference type="NCBI Taxonomy" id="1095630"/>
    <lineage>
        <taxon>Eukaryota</taxon>
        <taxon>Fungi</taxon>
        <taxon>Dikarya</taxon>
        <taxon>Ascomycota</taxon>
        <taxon>Pezizomycotina</taxon>
        <taxon>Leotiomycetes</taxon>
        <taxon>Helotiales</taxon>
        <taxon>Hyaloscyphaceae</taxon>
        <taxon>Hyaloscypha</taxon>
        <taxon>Hyaloscypha bicolor</taxon>
    </lineage>
</organism>